<feature type="domain" description="CHAD" evidence="2">
    <location>
        <begin position="217"/>
        <end position="487"/>
    </location>
</feature>
<dbReference type="PANTHER" id="PTHR39569:SF1">
    <property type="entry name" value="INORGANIC TRIPHOSPHATASE"/>
    <property type="match status" value="1"/>
</dbReference>
<dbReference type="CDD" id="cd07756">
    <property type="entry name" value="CYTH-like_Pase_CHAD"/>
    <property type="match status" value="1"/>
</dbReference>
<dbReference type="GO" id="GO:0050355">
    <property type="term" value="F:inorganic triphosphate phosphatase activity"/>
    <property type="evidence" value="ECO:0007669"/>
    <property type="project" value="InterPro"/>
</dbReference>
<gene>
    <name evidence="3" type="ORF">DES47_10538</name>
</gene>
<dbReference type="AlphaFoldDB" id="A0A4V3CT02"/>
<dbReference type="Pfam" id="PF01928">
    <property type="entry name" value="CYTH"/>
    <property type="match status" value="1"/>
</dbReference>
<dbReference type="PROSITE" id="PS51707">
    <property type="entry name" value="CYTH"/>
    <property type="match status" value="1"/>
</dbReference>
<reference evidence="3 4" key="1">
    <citation type="submission" date="2019-03" db="EMBL/GenBank/DDBJ databases">
        <title>Genomic Encyclopedia of Type Strains, Phase IV (KMG-IV): sequencing the most valuable type-strain genomes for metagenomic binning, comparative biology and taxonomic classification.</title>
        <authorList>
            <person name="Goeker M."/>
        </authorList>
    </citation>
    <scope>NUCLEOTIDE SEQUENCE [LARGE SCALE GENOMIC DNA]</scope>
    <source>
        <strain evidence="3 4">DSM 16998</strain>
    </source>
</reference>
<dbReference type="Gene3D" id="1.40.20.10">
    <property type="entry name" value="CHAD domain"/>
    <property type="match status" value="1"/>
</dbReference>
<dbReference type="InterPro" id="IPR038186">
    <property type="entry name" value="CHAD_dom_sf"/>
</dbReference>
<dbReference type="SUPFAM" id="SSF55154">
    <property type="entry name" value="CYTH-like phosphatases"/>
    <property type="match status" value="1"/>
</dbReference>
<dbReference type="InterPro" id="IPR023577">
    <property type="entry name" value="CYTH_domain"/>
</dbReference>
<dbReference type="RefSeq" id="WP_133702236.1">
    <property type="nucleotide sequence ID" value="NZ_SNXS01000005.1"/>
</dbReference>
<evidence type="ECO:0000313" key="3">
    <source>
        <dbReference type="EMBL" id="TDP63038.1"/>
    </source>
</evidence>
<dbReference type="InterPro" id="IPR033469">
    <property type="entry name" value="CYTH-like_dom_sf"/>
</dbReference>
<dbReference type="InParanoid" id="A0A4V3CT02"/>
<feature type="domain" description="CYTH" evidence="1">
    <location>
        <begin position="1"/>
        <end position="201"/>
    </location>
</feature>
<comment type="caution">
    <text evidence="3">The sequence shown here is derived from an EMBL/GenBank/DDBJ whole genome shotgun (WGS) entry which is preliminary data.</text>
</comment>
<proteinExistence type="predicted"/>
<dbReference type="InterPro" id="IPR039013">
    <property type="entry name" value="YgiF"/>
</dbReference>
<dbReference type="PANTHER" id="PTHR39569">
    <property type="entry name" value="INORGANIC TRIPHOSPHATASE"/>
    <property type="match status" value="1"/>
</dbReference>
<evidence type="ECO:0000313" key="4">
    <source>
        <dbReference type="Proteomes" id="UP000295361"/>
    </source>
</evidence>
<sequence>MVEIELKFQVPAERRAAVRQAVATSGARTTHLRARYFDTPDRRLARAGFALRLRQEDHVWVQTLKGRGDGRLARLEHEVSLGPQPDVPTLDIQLHAQIPVGQALLDALGKHVGALQAVFEVDVLRTHRIVRSLGSRIELALDVGEIRAGAGRLEVHELEFELKSGTLAGLLDLASRWVGRHGLWLDVRTKSERGDRLARGQICGPVVQARTPSLTADMGLDAALRAITGVCMEQILPNVAELASGDGSAEHLHQARVGMRRLRSALRLFGDPEGPAWEPQLAALAKRLGAARDRDLMDTSLRPALLAAGAPLGELPVAEQASDPALALRRTSCTQLLLALLQFAHGAEANQPADEGAALQTSIGVVARAGIKGLHRQLRKDAAAFDDMDDAKRHRVRKRLKRLRYGVEFVSSLYRGKAVKRYLACLRPAQEALGLYNDLCVAEAAFRQQAQTDPRAWFAVGWLSAQREPLREAAARALREAMATKPPTSSRR</sequence>
<dbReference type="GO" id="GO:0046872">
    <property type="term" value="F:metal ion binding"/>
    <property type="evidence" value="ECO:0007669"/>
    <property type="project" value="TreeGrafter"/>
</dbReference>
<accession>A0A4V3CT02</accession>
<protein>
    <submittedName>
        <fullName evidence="3">Inorganic triphosphatase YgiF</fullName>
    </submittedName>
</protein>
<dbReference type="Gene3D" id="2.40.320.10">
    <property type="entry name" value="Hypothetical Protein Pfu-838710-001"/>
    <property type="match status" value="1"/>
</dbReference>
<dbReference type="OrthoDB" id="3034217at2"/>
<dbReference type="EMBL" id="SNXS01000005">
    <property type="protein sequence ID" value="TDP63038.1"/>
    <property type="molecule type" value="Genomic_DNA"/>
</dbReference>
<evidence type="ECO:0000259" key="2">
    <source>
        <dbReference type="PROSITE" id="PS51708"/>
    </source>
</evidence>
<name>A0A4V3CT02_9BURK</name>
<dbReference type="SMART" id="SM01118">
    <property type="entry name" value="CYTH"/>
    <property type="match status" value="1"/>
</dbReference>
<dbReference type="Proteomes" id="UP000295361">
    <property type="component" value="Unassembled WGS sequence"/>
</dbReference>
<evidence type="ECO:0000259" key="1">
    <source>
        <dbReference type="PROSITE" id="PS51707"/>
    </source>
</evidence>
<organism evidence="3 4">
    <name type="scientific">Roseateles toxinivorans</name>
    <dbReference type="NCBI Taxonomy" id="270368"/>
    <lineage>
        <taxon>Bacteria</taxon>
        <taxon>Pseudomonadati</taxon>
        <taxon>Pseudomonadota</taxon>
        <taxon>Betaproteobacteria</taxon>
        <taxon>Burkholderiales</taxon>
        <taxon>Sphaerotilaceae</taxon>
        <taxon>Roseateles</taxon>
    </lineage>
</organism>
<keyword evidence="4" id="KW-1185">Reference proteome</keyword>
<dbReference type="InterPro" id="IPR007899">
    <property type="entry name" value="CHAD_dom"/>
</dbReference>
<dbReference type="FunCoup" id="A0A4V3CT02">
    <property type="interactions" value="159"/>
</dbReference>
<dbReference type="Pfam" id="PF05235">
    <property type="entry name" value="CHAD"/>
    <property type="match status" value="1"/>
</dbReference>
<dbReference type="SMART" id="SM00880">
    <property type="entry name" value="CHAD"/>
    <property type="match status" value="1"/>
</dbReference>
<dbReference type="PROSITE" id="PS51708">
    <property type="entry name" value="CHAD"/>
    <property type="match status" value="1"/>
</dbReference>